<protein>
    <submittedName>
        <fullName evidence="2">Type I restriction endonuclease</fullName>
    </submittedName>
</protein>
<proteinExistence type="predicted"/>
<sequence>TLAHLQQRFFEHRNRGSLPEGTVDKLIVSPLLDLAGLYDSRFTIRTEALMEISLAQPDELLSGRIDTLILQEQFWILVIEAKNTTLSLSVAIPQALIYMMAAPQVVDTATFREPRPVFGLVTNGDEFRFIKLLKQSEPNSQFDLSDIFSLLPPQRSKLQQILQVLKQLSNSIA</sequence>
<dbReference type="RefSeq" id="WP_413279660.1">
    <property type="nucleotide sequence ID" value="NZ_JBHFNT010000204.1"/>
</dbReference>
<accession>A0ABV4WQD8</accession>
<evidence type="ECO:0000313" key="3">
    <source>
        <dbReference type="Proteomes" id="UP001576780"/>
    </source>
</evidence>
<feature type="domain" description="Restriction endonuclease type I HsdR N-terminal" evidence="1">
    <location>
        <begin position="62"/>
        <end position="135"/>
    </location>
</feature>
<evidence type="ECO:0000259" key="1">
    <source>
        <dbReference type="Pfam" id="PF04313"/>
    </source>
</evidence>
<dbReference type="Pfam" id="PF04313">
    <property type="entry name" value="HSDR_N"/>
    <property type="match status" value="1"/>
</dbReference>
<keyword evidence="2" id="KW-0540">Nuclease</keyword>
<keyword evidence="2" id="KW-0255">Endonuclease</keyword>
<reference evidence="2 3" key="1">
    <citation type="submission" date="2024-09" db="EMBL/GenBank/DDBJ databases">
        <title>Floridaenema gen nov. (Aerosakkonemataceae, Aerosakkonematales ord. nov., Cyanobacteria) from benthic tropical and subtropical fresh waters, with the description of four new species.</title>
        <authorList>
            <person name="Moretto J.A."/>
            <person name="Berthold D.E."/>
            <person name="Lefler F.W."/>
            <person name="Huang I.-S."/>
            <person name="Laughinghouse H. IV."/>
        </authorList>
    </citation>
    <scope>NUCLEOTIDE SEQUENCE [LARGE SCALE GENOMIC DNA]</scope>
    <source>
        <strain evidence="2 3">BLCC-F167</strain>
    </source>
</reference>
<comment type="caution">
    <text evidence="2">The sequence shown here is derived from an EMBL/GenBank/DDBJ whole genome shotgun (WGS) entry which is preliminary data.</text>
</comment>
<dbReference type="InterPro" id="IPR007409">
    <property type="entry name" value="Restrct_endonuc_type1_HsdR_N"/>
</dbReference>
<dbReference type="Proteomes" id="UP001576780">
    <property type="component" value="Unassembled WGS sequence"/>
</dbReference>
<gene>
    <name evidence="2" type="ORF">ACE1CA_22505</name>
</gene>
<dbReference type="GO" id="GO:0004519">
    <property type="term" value="F:endonuclease activity"/>
    <property type="evidence" value="ECO:0007669"/>
    <property type="project" value="UniProtKB-KW"/>
</dbReference>
<name>A0ABV4WQD8_9CYAN</name>
<dbReference type="EMBL" id="JBHFNT010000204">
    <property type="protein sequence ID" value="MFB2837308.1"/>
    <property type="molecule type" value="Genomic_DNA"/>
</dbReference>
<keyword evidence="3" id="KW-1185">Reference proteome</keyword>
<keyword evidence="2" id="KW-0378">Hydrolase</keyword>
<organism evidence="2 3">
    <name type="scientific">Floridaenema evergladense BLCC-F167</name>
    <dbReference type="NCBI Taxonomy" id="3153639"/>
    <lineage>
        <taxon>Bacteria</taxon>
        <taxon>Bacillati</taxon>
        <taxon>Cyanobacteriota</taxon>
        <taxon>Cyanophyceae</taxon>
        <taxon>Oscillatoriophycideae</taxon>
        <taxon>Aerosakkonematales</taxon>
        <taxon>Aerosakkonemataceae</taxon>
        <taxon>Floridanema</taxon>
        <taxon>Floridanema evergladense</taxon>
    </lineage>
</organism>
<evidence type="ECO:0000313" key="2">
    <source>
        <dbReference type="EMBL" id="MFB2837308.1"/>
    </source>
</evidence>
<feature type="non-terminal residue" evidence="2">
    <location>
        <position position="1"/>
    </location>
</feature>